<feature type="domain" description="Lactate/malate dehydrogenase N-terminal" evidence="13">
    <location>
        <begin position="6"/>
        <end position="145"/>
    </location>
</feature>
<keyword evidence="6 8" id="KW-0520">NAD</keyword>
<keyword evidence="5 8" id="KW-0560">Oxidoreductase</keyword>
<dbReference type="InterPro" id="IPR010945">
    <property type="entry name" value="Malate_DH_type2"/>
</dbReference>
<evidence type="ECO:0000256" key="7">
    <source>
        <dbReference type="ARBA" id="ARBA00048313"/>
    </source>
</evidence>
<evidence type="ECO:0000256" key="8">
    <source>
        <dbReference type="HAMAP-Rule" id="MF_01517"/>
    </source>
</evidence>
<organism evidence="15 16">
    <name type="scientific">Methylococcus geothermalis</name>
    <dbReference type="NCBI Taxonomy" id="2681310"/>
    <lineage>
        <taxon>Bacteria</taxon>
        <taxon>Pseudomonadati</taxon>
        <taxon>Pseudomonadota</taxon>
        <taxon>Gammaproteobacteria</taxon>
        <taxon>Methylococcales</taxon>
        <taxon>Methylococcaceae</taxon>
        <taxon>Methylococcus</taxon>
    </lineage>
</organism>
<dbReference type="InterPro" id="IPR036291">
    <property type="entry name" value="NAD(P)-bd_dom_sf"/>
</dbReference>
<dbReference type="CDD" id="cd01338">
    <property type="entry name" value="MDH_chloroplast-like"/>
    <property type="match status" value="1"/>
</dbReference>
<gene>
    <name evidence="8" type="primary">mdh</name>
    <name evidence="15" type="ORF">GNH96_15125</name>
</gene>
<dbReference type="Proteomes" id="UP000503004">
    <property type="component" value="Chromosome"/>
</dbReference>
<comment type="similarity">
    <text evidence="2 8">Belongs to the LDH/MDH superfamily. MDH type 2 family.</text>
</comment>
<dbReference type="FunFam" id="3.40.50.720:FF:000010">
    <property type="entry name" value="Malate dehydrogenase"/>
    <property type="match status" value="1"/>
</dbReference>
<evidence type="ECO:0000256" key="6">
    <source>
        <dbReference type="ARBA" id="ARBA00023027"/>
    </source>
</evidence>
<sequence>MKTPVHVAVTGAAGQIAYSLLFRIAAGDLFGPHQPVVLKLLDIPSAERVLEGVGMELDDCASPLLHGIEVSSDPSDVFDGAEAVFMLGATPRGPGMERRDLLQVNADIFSAQGRALDEAASRRVRILVVGNPANTNALIAQRNAPGLAPECFSAMTRLDHNRAIGLLARHCGCNVADIARVAIWGNHSPSQYPDLHHALVKGRPALEQVDPAWYVDEFIPTVQQRGASVIAIRGKSSAASAANAALDHMRSWFLGTPKDDWVSMAVASDGSYGIAEGLMFSFPVAVENGRFRIVQDLPLNAFSRERLRLTEAELLEERAMVSHLI</sequence>
<feature type="binding site" evidence="11">
    <location>
        <position position="42"/>
    </location>
    <ligand>
        <name>NAD(+)</name>
        <dbReference type="ChEBI" id="CHEBI:57540"/>
    </ligand>
</feature>
<evidence type="ECO:0000256" key="9">
    <source>
        <dbReference type="PIRSR" id="PIRSR000102-1"/>
    </source>
</evidence>
<evidence type="ECO:0000256" key="3">
    <source>
        <dbReference type="ARBA" id="ARBA00012995"/>
    </source>
</evidence>
<evidence type="ECO:0000256" key="11">
    <source>
        <dbReference type="PIRSR" id="PIRSR000102-3"/>
    </source>
</evidence>
<comment type="function">
    <text evidence="1 8">Catalyzes the reversible oxidation of malate to oxaloacetate.</text>
</comment>
<dbReference type="PANTHER" id="PTHR23382">
    <property type="entry name" value="MALATE DEHYDROGENASE"/>
    <property type="match status" value="1"/>
</dbReference>
<evidence type="ECO:0000256" key="1">
    <source>
        <dbReference type="ARBA" id="ARBA00003966"/>
    </source>
</evidence>
<keyword evidence="16" id="KW-1185">Reference proteome</keyword>
<dbReference type="SUPFAM" id="SSF56327">
    <property type="entry name" value="LDH C-terminal domain-like"/>
    <property type="match status" value="1"/>
</dbReference>
<dbReference type="InterPro" id="IPR001236">
    <property type="entry name" value="Lactate/malate_DH_N"/>
</dbReference>
<feature type="binding site" evidence="8">
    <location>
        <begin position="11"/>
        <end position="17"/>
    </location>
    <ligand>
        <name>NAD(+)</name>
        <dbReference type="ChEBI" id="CHEBI:57540"/>
    </ligand>
</feature>
<dbReference type="GO" id="GO:0006108">
    <property type="term" value="P:malate metabolic process"/>
    <property type="evidence" value="ECO:0007669"/>
    <property type="project" value="InterPro"/>
</dbReference>
<keyword evidence="4 8" id="KW-0816">Tricarboxylic acid cycle</keyword>
<dbReference type="Pfam" id="PF02866">
    <property type="entry name" value="Ldh_1_C"/>
    <property type="match status" value="1"/>
</dbReference>
<evidence type="ECO:0000256" key="12">
    <source>
        <dbReference type="RuleBase" id="RU000422"/>
    </source>
</evidence>
<evidence type="ECO:0000259" key="14">
    <source>
        <dbReference type="Pfam" id="PF02866"/>
    </source>
</evidence>
<dbReference type="FunFam" id="3.90.110.10:FF:000002">
    <property type="entry name" value="Malate dehydrogenase"/>
    <property type="match status" value="1"/>
</dbReference>
<comment type="catalytic activity">
    <reaction evidence="7 8 12">
        <text>(S)-malate + NAD(+) = oxaloacetate + NADH + H(+)</text>
        <dbReference type="Rhea" id="RHEA:21432"/>
        <dbReference type="ChEBI" id="CHEBI:15378"/>
        <dbReference type="ChEBI" id="CHEBI:15589"/>
        <dbReference type="ChEBI" id="CHEBI:16452"/>
        <dbReference type="ChEBI" id="CHEBI:57540"/>
        <dbReference type="ChEBI" id="CHEBI:57945"/>
        <dbReference type="EC" id="1.1.1.37"/>
    </reaction>
</comment>
<dbReference type="PROSITE" id="PS00068">
    <property type="entry name" value="MDH"/>
    <property type="match status" value="1"/>
</dbReference>
<dbReference type="InterPro" id="IPR001252">
    <property type="entry name" value="Malate_DH_AS"/>
</dbReference>
<proteinExistence type="inferred from homology"/>
<evidence type="ECO:0000259" key="13">
    <source>
        <dbReference type="Pfam" id="PF00056"/>
    </source>
</evidence>
<feature type="binding site" evidence="8 11">
    <location>
        <begin position="129"/>
        <end position="131"/>
    </location>
    <ligand>
        <name>NAD(+)</name>
        <dbReference type="ChEBI" id="CHEBI:57540"/>
    </ligand>
</feature>
<dbReference type="InterPro" id="IPR022383">
    <property type="entry name" value="Lactate/malate_DH_C"/>
</dbReference>
<dbReference type="SUPFAM" id="SSF51735">
    <property type="entry name" value="NAD(P)-binding Rossmann-fold domains"/>
    <property type="match status" value="1"/>
</dbReference>
<evidence type="ECO:0000256" key="2">
    <source>
        <dbReference type="ARBA" id="ARBA00009613"/>
    </source>
</evidence>
<evidence type="ECO:0000256" key="4">
    <source>
        <dbReference type="ARBA" id="ARBA00022532"/>
    </source>
</evidence>
<evidence type="ECO:0000313" key="16">
    <source>
        <dbReference type="Proteomes" id="UP000503004"/>
    </source>
</evidence>
<dbReference type="NCBIfam" id="TIGR01759">
    <property type="entry name" value="MalateDH-SF1"/>
    <property type="match status" value="1"/>
</dbReference>
<evidence type="ECO:0000256" key="5">
    <source>
        <dbReference type="ARBA" id="ARBA00023002"/>
    </source>
</evidence>
<dbReference type="PIRSF" id="PIRSF000102">
    <property type="entry name" value="Lac_mal_DH"/>
    <property type="match status" value="1"/>
</dbReference>
<dbReference type="Gene3D" id="3.40.50.720">
    <property type="entry name" value="NAD(P)-binding Rossmann-like Domain"/>
    <property type="match status" value="1"/>
</dbReference>
<name>A0A858QB65_9GAMM</name>
<dbReference type="KEGG" id="metu:GNH96_15125"/>
<feature type="binding site" evidence="8 11">
    <location>
        <position position="105"/>
    </location>
    <ligand>
        <name>NAD(+)</name>
        <dbReference type="ChEBI" id="CHEBI:57540"/>
    </ligand>
</feature>
<dbReference type="InterPro" id="IPR015955">
    <property type="entry name" value="Lactate_DH/Glyco_Ohase_4_C"/>
</dbReference>
<feature type="domain" description="Lactate/malate dehydrogenase C-terminal" evidence="14">
    <location>
        <begin position="156"/>
        <end position="318"/>
    </location>
</feature>
<feature type="binding site" evidence="8 10">
    <location>
        <position position="131"/>
    </location>
    <ligand>
        <name>substrate</name>
    </ligand>
</feature>
<dbReference type="Pfam" id="PF00056">
    <property type="entry name" value="Ldh_1_N"/>
    <property type="match status" value="1"/>
</dbReference>
<dbReference type="GO" id="GO:0030060">
    <property type="term" value="F:L-malate dehydrogenase (NAD+) activity"/>
    <property type="evidence" value="ECO:0007669"/>
    <property type="project" value="UniProtKB-UniRule"/>
</dbReference>
<reference evidence="16" key="1">
    <citation type="submission" date="2019-12" db="EMBL/GenBank/DDBJ databases">
        <authorList>
            <person name="Awala S.I."/>
            <person name="Rhee S.K."/>
        </authorList>
    </citation>
    <scope>NUCLEOTIDE SEQUENCE [LARGE SCALE GENOMIC DNA]</scope>
    <source>
        <strain evidence="16">IM1</strain>
    </source>
</reference>
<evidence type="ECO:0000256" key="10">
    <source>
        <dbReference type="PIRSR" id="PIRSR000102-2"/>
    </source>
</evidence>
<dbReference type="HAMAP" id="MF_01517">
    <property type="entry name" value="Malate_dehydrog_2"/>
    <property type="match status" value="1"/>
</dbReference>
<feature type="binding site" evidence="8 10">
    <location>
        <position position="98"/>
    </location>
    <ligand>
        <name>substrate</name>
    </ligand>
</feature>
<dbReference type="Gene3D" id="3.90.110.10">
    <property type="entry name" value="Lactate dehydrogenase/glycoside hydrolase, family 4, C-terminal"/>
    <property type="match status" value="1"/>
</dbReference>
<feature type="binding site" evidence="8 10">
    <location>
        <position position="92"/>
    </location>
    <ligand>
        <name>substrate</name>
    </ligand>
</feature>
<dbReference type="EMBL" id="CP046565">
    <property type="protein sequence ID" value="QJD31139.1"/>
    <property type="molecule type" value="Genomic_DNA"/>
</dbReference>
<accession>A0A858QB65</accession>
<dbReference type="RefSeq" id="WP_169604407.1">
    <property type="nucleotide sequence ID" value="NZ_CP046565.1"/>
</dbReference>
<dbReference type="InterPro" id="IPR001557">
    <property type="entry name" value="L-lactate/malate_DH"/>
</dbReference>
<dbReference type="AlphaFoldDB" id="A0A858QB65"/>
<evidence type="ECO:0000313" key="15">
    <source>
        <dbReference type="EMBL" id="QJD31139.1"/>
    </source>
</evidence>
<protein>
    <recommendedName>
        <fullName evidence="3 8">Malate dehydrogenase</fullName>
        <ecNumber evidence="3 8">1.1.1.37</ecNumber>
    </recommendedName>
</protein>
<feature type="binding site" evidence="8 10">
    <location>
        <position position="162"/>
    </location>
    <ligand>
        <name>substrate</name>
    </ligand>
</feature>
<dbReference type="NCBIfam" id="NF003916">
    <property type="entry name" value="PRK05442.1"/>
    <property type="match status" value="1"/>
</dbReference>
<feature type="binding site" evidence="8">
    <location>
        <position position="112"/>
    </location>
    <ligand>
        <name>NAD(+)</name>
        <dbReference type="ChEBI" id="CHEBI:57540"/>
    </ligand>
</feature>
<dbReference type="EC" id="1.1.1.37" evidence="3 8"/>
<dbReference type="GO" id="GO:0006099">
    <property type="term" value="P:tricarboxylic acid cycle"/>
    <property type="evidence" value="ECO:0007669"/>
    <property type="project" value="UniProtKB-UniRule"/>
</dbReference>
<feature type="active site" description="Proton acceptor" evidence="8 9">
    <location>
        <position position="187"/>
    </location>
</feature>